<dbReference type="InterPro" id="IPR014729">
    <property type="entry name" value="Rossmann-like_a/b/a_fold"/>
</dbReference>
<dbReference type="InterPro" id="IPR024088">
    <property type="entry name" value="Tyr-tRNA-ligase_bac-type"/>
</dbReference>
<keyword evidence="6 10" id="KW-0030">Aminoacyl-tRNA synthetase</keyword>
<evidence type="ECO:0000256" key="3">
    <source>
        <dbReference type="ARBA" id="ARBA00022741"/>
    </source>
</evidence>
<dbReference type="PROSITE" id="PS50889">
    <property type="entry name" value="S4"/>
    <property type="match status" value="1"/>
</dbReference>
<evidence type="ECO:0000313" key="11">
    <source>
        <dbReference type="EMBL" id="CAD9859493.1"/>
    </source>
</evidence>
<keyword evidence="3 10" id="KW-0547">Nucleotide-binding</keyword>
<dbReference type="InterPro" id="IPR024107">
    <property type="entry name" value="Tyr-tRNA-ligase_bac_1"/>
</dbReference>
<evidence type="ECO:0000256" key="8">
    <source>
        <dbReference type="ARBA" id="ARBA00048248"/>
    </source>
</evidence>
<evidence type="ECO:0000256" key="10">
    <source>
        <dbReference type="RuleBase" id="RU361234"/>
    </source>
</evidence>
<evidence type="ECO:0000256" key="9">
    <source>
        <dbReference type="PROSITE-ProRule" id="PRU00182"/>
    </source>
</evidence>
<dbReference type="GO" id="GO:0004831">
    <property type="term" value="F:tyrosine-tRNA ligase activity"/>
    <property type="evidence" value="ECO:0007669"/>
    <property type="project" value="UniProtKB-EC"/>
</dbReference>
<dbReference type="AlphaFoldDB" id="A0A7S2XYP8"/>
<dbReference type="InterPro" id="IPR002305">
    <property type="entry name" value="aa-tRNA-synth_Ic"/>
</dbReference>
<keyword evidence="2 10" id="KW-0436">Ligase</keyword>
<keyword evidence="9" id="KW-0694">RNA-binding</keyword>
<name>A0A7S2XYP8_9STRA</name>
<dbReference type="Gene3D" id="3.40.50.620">
    <property type="entry name" value="HUPs"/>
    <property type="match status" value="1"/>
</dbReference>
<keyword evidence="4 10" id="KW-0067">ATP-binding</keyword>
<evidence type="ECO:0000256" key="6">
    <source>
        <dbReference type="ARBA" id="ARBA00023146"/>
    </source>
</evidence>
<comment type="catalytic activity">
    <reaction evidence="8 10">
        <text>tRNA(Tyr) + L-tyrosine + ATP = L-tyrosyl-tRNA(Tyr) + AMP + diphosphate + H(+)</text>
        <dbReference type="Rhea" id="RHEA:10220"/>
        <dbReference type="Rhea" id="RHEA-COMP:9706"/>
        <dbReference type="Rhea" id="RHEA-COMP:9707"/>
        <dbReference type="ChEBI" id="CHEBI:15378"/>
        <dbReference type="ChEBI" id="CHEBI:30616"/>
        <dbReference type="ChEBI" id="CHEBI:33019"/>
        <dbReference type="ChEBI" id="CHEBI:58315"/>
        <dbReference type="ChEBI" id="CHEBI:78442"/>
        <dbReference type="ChEBI" id="CHEBI:78536"/>
        <dbReference type="ChEBI" id="CHEBI:456215"/>
        <dbReference type="EC" id="6.1.1.1"/>
    </reaction>
</comment>
<evidence type="ECO:0000256" key="4">
    <source>
        <dbReference type="ARBA" id="ARBA00022840"/>
    </source>
</evidence>
<protein>
    <recommendedName>
        <fullName evidence="1 10">Tyrosine--tRNA ligase</fullName>
        <ecNumber evidence="1 10">6.1.1.1</ecNumber>
    </recommendedName>
    <alternativeName>
        <fullName evidence="7 10">Tyrosyl-tRNA synthetase</fullName>
    </alternativeName>
</protein>
<reference evidence="11" key="1">
    <citation type="submission" date="2021-01" db="EMBL/GenBank/DDBJ databases">
        <authorList>
            <person name="Corre E."/>
            <person name="Pelletier E."/>
            <person name="Niang G."/>
            <person name="Scheremetjew M."/>
            <person name="Finn R."/>
            <person name="Kale V."/>
            <person name="Holt S."/>
            <person name="Cochrane G."/>
            <person name="Meng A."/>
            <person name="Brown T."/>
            <person name="Cohen L."/>
        </authorList>
    </citation>
    <scope>NUCLEOTIDE SEQUENCE</scope>
    <source>
        <strain evidence="11">CCMP1661</strain>
    </source>
</reference>
<keyword evidence="5 10" id="KW-0648">Protein biosynthesis</keyword>
<sequence length="500" mass="55947">MRGKSLKGISMRFHAVVKTGVFSTSLFLQCCSAFLHSGFTTPSLQVSRPITRLLSTSTEHGSSVESFIPVNADDVDSDYEPSSPFLQIMKKRGFFHQCTNLEGLDKAMLEGEKENKPVSAYLGFDATADSLHVGSLLQIMILRHLQKCGHRPIVLVGGGTTKVGDPSGKDESRKMLTEESIQANIDGIAKVFERFLTFGEQPTEALLVNNDEWLSPLQYLQFLRDYGPYFTINRMMNYESVKVRLDREQPLTFLEFNYMILQAYDFLELRRRHDCILQLGGSDQWGNIVNGCDLNRKADQHTVYGLTAPLITTSDGKKMGKTANGAMWLNKEKLSEYEYWQFWRNTNDADVARFLKLFTELSLEEIDKLTNVEGAAINQAKVVLADEATRMLHGADCLPAIHDTVQSMFAGKGKSNSALQTVEVSQAEVDAGIPVVDLYMKLGMTKTKSEGRRLIKGGGARLNDEKITEEHLVILPEVFDEDQQIKLSSGKKKHGIIQIV</sequence>
<dbReference type="FunFam" id="1.10.240.10:FF:000001">
    <property type="entry name" value="Tyrosine--tRNA ligase"/>
    <property type="match status" value="1"/>
</dbReference>
<evidence type="ECO:0000256" key="2">
    <source>
        <dbReference type="ARBA" id="ARBA00022598"/>
    </source>
</evidence>
<dbReference type="PRINTS" id="PR01040">
    <property type="entry name" value="TRNASYNTHTYR"/>
</dbReference>
<dbReference type="HAMAP" id="MF_02006">
    <property type="entry name" value="Tyr_tRNA_synth_type1"/>
    <property type="match status" value="1"/>
</dbReference>
<dbReference type="Gene3D" id="1.10.240.10">
    <property type="entry name" value="Tyrosyl-Transfer RNA Synthetase"/>
    <property type="match status" value="1"/>
</dbReference>
<dbReference type="NCBIfam" id="TIGR00234">
    <property type="entry name" value="tyrS"/>
    <property type="match status" value="1"/>
</dbReference>
<dbReference type="GO" id="GO:0003723">
    <property type="term" value="F:RNA binding"/>
    <property type="evidence" value="ECO:0007669"/>
    <property type="project" value="UniProtKB-KW"/>
</dbReference>
<dbReference type="Gene3D" id="3.10.290.10">
    <property type="entry name" value="RNA-binding S4 domain"/>
    <property type="match status" value="1"/>
</dbReference>
<evidence type="ECO:0000256" key="5">
    <source>
        <dbReference type="ARBA" id="ARBA00022917"/>
    </source>
</evidence>
<dbReference type="CDD" id="cd00805">
    <property type="entry name" value="TyrRS_core"/>
    <property type="match status" value="1"/>
</dbReference>
<dbReference type="SUPFAM" id="SSF55174">
    <property type="entry name" value="Alpha-L RNA-binding motif"/>
    <property type="match status" value="1"/>
</dbReference>
<accession>A0A7S2XYP8</accession>
<dbReference type="GO" id="GO:0005829">
    <property type="term" value="C:cytosol"/>
    <property type="evidence" value="ECO:0007669"/>
    <property type="project" value="TreeGrafter"/>
</dbReference>
<dbReference type="SUPFAM" id="SSF52374">
    <property type="entry name" value="Nucleotidylyl transferase"/>
    <property type="match status" value="1"/>
</dbReference>
<dbReference type="Pfam" id="PF00579">
    <property type="entry name" value="tRNA-synt_1b"/>
    <property type="match status" value="1"/>
</dbReference>
<dbReference type="EMBL" id="HBHR01004252">
    <property type="protein sequence ID" value="CAD9859493.1"/>
    <property type="molecule type" value="Transcribed_RNA"/>
</dbReference>
<proteinExistence type="inferred from homology"/>
<dbReference type="InterPro" id="IPR036986">
    <property type="entry name" value="S4_RNA-bd_sf"/>
</dbReference>
<gene>
    <name evidence="11" type="ORF">FJAP1339_LOCUS2012</name>
</gene>
<dbReference type="PANTHER" id="PTHR11766:SF0">
    <property type="entry name" value="TYROSINE--TRNA LIGASE, MITOCHONDRIAL"/>
    <property type="match status" value="1"/>
</dbReference>
<dbReference type="InterPro" id="IPR002307">
    <property type="entry name" value="Tyr-tRNA-ligase"/>
</dbReference>
<evidence type="ECO:0000256" key="7">
    <source>
        <dbReference type="ARBA" id="ARBA00033323"/>
    </source>
</evidence>
<dbReference type="GO" id="GO:0006437">
    <property type="term" value="P:tyrosyl-tRNA aminoacylation"/>
    <property type="evidence" value="ECO:0007669"/>
    <property type="project" value="InterPro"/>
</dbReference>
<evidence type="ECO:0000256" key="1">
    <source>
        <dbReference type="ARBA" id="ARBA00013160"/>
    </source>
</evidence>
<comment type="similarity">
    <text evidence="10">Belongs to the class-I aminoacyl-tRNA synthetase family.</text>
</comment>
<dbReference type="GO" id="GO:0005524">
    <property type="term" value="F:ATP binding"/>
    <property type="evidence" value="ECO:0007669"/>
    <property type="project" value="UniProtKB-KW"/>
</dbReference>
<dbReference type="EC" id="6.1.1.1" evidence="1 10"/>
<dbReference type="PANTHER" id="PTHR11766">
    <property type="entry name" value="TYROSYL-TRNA SYNTHETASE"/>
    <property type="match status" value="1"/>
</dbReference>
<organism evidence="11">
    <name type="scientific">Fibrocapsa japonica</name>
    <dbReference type="NCBI Taxonomy" id="94617"/>
    <lineage>
        <taxon>Eukaryota</taxon>
        <taxon>Sar</taxon>
        <taxon>Stramenopiles</taxon>
        <taxon>Ochrophyta</taxon>
        <taxon>Raphidophyceae</taxon>
        <taxon>Chattonellales</taxon>
        <taxon>Chattonellaceae</taxon>
        <taxon>Fibrocapsa</taxon>
    </lineage>
</organism>